<keyword evidence="2" id="KW-1185">Reference proteome</keyword>
<dbReference type="EMBL" id="CP089983">
    <property type="protein sequence ID" value="WXB00406.1"/>
    <property type="molecule type" value="Genomic_DNA"/>
</dbReference>
<dbReference type="InterPro" id="IPR036291">
    <property type="entry name" value="NAD(P)-bd_dom_sf"/>
</dbReference>
<dbReference type="PANTHER" id="PTHR14097">
    <property type="entry name" value="OXIDOREDUCTASE HTATIP2"/>
    <property type="match status" value="1"/>
</dbReference>
<gene>
    <name evidence="1" type="ORF">LVJ94_26220</name>
</gene>
<dbReference type="PANTHER" id="PTHR14097:SF9">
    <property type="entry name" value="EPIMERASE, PUTATIVE (AFU_ORTHOLOGUE AFUA_8G07320)-RELATED"/>
    <property type="match status" value="1"/>
</dbReference>
<sequence length="248" mass="26643">MKLIVAGSTGFVGTEVIRQALANPAVTSIAALARRVTTVPQSTGPGADTTKLTSVVCEDFERYPERVTRELAGADACIWLIGVTPSHLKKMPWQEVRKICLDYTVAGLAASAQLPRAPASKPFRFLYVSGANAERDPRKKPWVLGDYCLLRGDVESRVLEHAKESRGAVEACIAKPGLIDAPGRTGLMMKTVQTIGRSLIGLPKVDLGEMAAALLEQAVNGLEKDTLLNADLVRIGTKALANLPRYSH</sequence>
<proteinExistence type="predicted"/>
<dbReference type="RefSeq" id="WP_394830007.1">
    <property type="nucleotide sequence ID" value="NZ_CP089929.1"/>
</dbReference>
<organism evidence="1 2">
    <name type="scientific">Pendulispora rubella</name>
    <dbReference type="NCBI Taxonomy" id="2741070"/>
    <lineage>
        <taxon>Bacteria</taxon>
        <taxon>Pseudomonadati</taxon>
        <taxon>Myxococcota</taxon>
        <taxon>Myxococcia</taxon>
        <taxon>Myxococcales</taxon>
        <taxon>Sorangiineae</taxon>
        <taxon>Pendulisporaceae</taxon>
        <taxon>Pendulispora</taxon>
    </lineage>
</organism>
<name>A0ABZ2KS52_9BACT</name>
<dbReference type="SUPFAM" id="SSF51735">
    <property type="entry name" value="NAD(P)-binding Rossmann-fold domains"/>
    <property type="match status" value="1"/>
</dbReference>
<accession>A0ABZ2KS52</accession>
<reference evidence="1" key="1">
    <citation type="submission" date="2021-12" db="EMBL/GenBank/DDBJ databases">
        <title>Discovery of the Pendulisporaceae a myxobacterial family with distinct sporulation behavior and unique specialized metabolism.</title>
        <authorList>
            <person name="Garcia R."/>
            <person name="Popoff A."/>
            <person name="Bader C.D."/>
            <person name="Loehr J."/>
            <person name="Walesch S."/>
            <person name="Walt C."/>
            <person name="Boldt J."/>
            <person name="Bunk B."/>
            <person name="Haeckl F.J.F.P.J."/>
            <person name="Gunesch A.P."/>
            <person name="Birkelbach J."/>
            <person name="Nuebel U."/>
            <person name="Pietschmann T."/>
            <person name="Bach T."/>
            <person name="Mueller R."/>
        </authorList>
    </citation>
    <scope>NUCLEOTIDE SEQUENCE</scope>
    <source>
        <strain evidence="1">MSr11367</strain>
    </source>
</reference>
<dbReference type="Gene3D" id="3.40.50.720">
    <property type="entry name" value="NAD(P)-binding Rossmann-like Domain"/>
    <property type="match status" value="1"/>
</dbReference>
<dbReference type="Proteomes" id="UP001374803">
    <property type="component" value="Chromosome"/>
</dbReference>
<protein>
    <recommendedName>
        <fullName evidence="3">NAD(P)-binding domain-containing protein</fullName>
    </recommendedName>
</protein>
<evidence type="ECO:0000313" key="2">
    <source>
        <dbReference type="Proteomes" id="UP001374803"/>
    </source>
</evidence>
<evidence type="ECO:0000313" key="1">
    <source>
        <dbReference type="EMBL" id="WXB00406.1"/>
    </source>
</evidence>
<evidence type="ECO:0008006" key="3">
    <source>
        <dbReference type="Google" id="ProtNLM"/>
    </source>
</evidence>